<evidence type="ECO:0000313" key="1">
    <source>
        <dbReference type="EMBL" id="RLV59781.1"/>
    </source>
</evidence>
<dbReference type="InterPro" id="IPR025292">
    <property type="entry name" value="T3SS_LEE_assoc"/>
</dbReference>
<proteinExistence type="predicted"/>
<evidence type="ECO:0000313" key="2">
    <source>
        <dbReference type="Proteomes" id="UP000281474"/>
    </source>
</evidence>
<gene>
    <name evidence="1" type="ORF">D5018_10455</name>
</gene>
<protein>
    <submittedName>
        <fullName evidence="1">Uncharacterized protein</fullName>
    </submittedName>
</protein>
<sequence length="219" mass="25247">MSEDFFSSTSDSGLALRQGFELIWRPTASMHPSWWKKLGVQAWQEKYEPDSILGHRIETMIVSRAGLIDEPMPTKLNEQDNLLIQRKDKLNELLLVFGLYSLNCQDYFSLKTYRQALETILTDDQIQQAWALWPQRPTSKLKPVINDIAEKDIVEVALQIAVIQFSKELTDSIVWRALLMTFPATETDKLPKSITAHLKALDKQSINMSRSLTRLERLL</sequence>
<dbReference type="AlphaFoldDB" id="A0A3L8PWV4"/>
<comment type="caution">
    <text evidence="1">The sequence shown here is derived from an EMBL/GenBank/DDBJ whole genome shotgun (WGS) entry which is preliminary data.</text>
</comment>
<reference evidence="1 2" key="1">
    <citation type="submission" date="2018-09" db="EMBL/GenBank/DDBJ databases">
        <title>Phylogeny of the Shewanellaceae, and recommendation for two new genera, Pseudoshewanella and Parashewanella.</title>
        <authorList>
            <person name="Wang G."/>
        </authorList>
    </citation>
    <scope>NUCLEOTIDE SEQUENCE [LARGE SCALE GENOMIC DNA]</scope>
    <source>
        <strain evidence="1 2">C51</strain>
    </source>
</reference>
<dbReference type="Pfam" id="PF13327">
    <property type="entry name" value="T3SS_LEE_assoc"/>
    <property type="match status" value="1"/>
</dbReference>
<dbReference type="OrthoDB" id="5863139at2"/>
<dbReference type="Proteomes" id="UP000281474">
    <property type="component" value="Unassembled WGS sequence"/>
</dbReference>
<dbReference type="EMBL" id="QZEI01000027">
    <property type="protein sequence ID" value="RLV59781.1"/>
    <property type="molecule type" value="Genomic_DNA"/>
</dbReference>
<accession>A0A3L8PWV4</accession>
<keyword evidence="2" id="KW-1185">Reference proteome</keyword>
<name>A0A3L8PWV4_9GAMM</name>
<organism evidence="1 2">
    <name type="scientific">Parashewanella curva</name>
    <dbReference type="NCBI Taxonomy" id="2338552"/>
    <lineage>
        <taxon>Bacteria</taxon>
        <taxon>Pseudomonadati</taxon>
        <taxon>Pseudomonadota</taxon>
        <taxon>Gammaproteobacteria</taxon>
        <taxon>Alteromonadales</taxon>
        <taxon>Shewanellaceae</taxon>
        <taxon>Parashewanella</taxon>
    </lineage>
</organism>
<dbReference type="RefSeq" id="WP_121838950.1">
    <property type="nucleotide sequence ID" value="NZ_ML014776.1"/>
</dbReference>